<comment type="caution">
    <text evidence="8">The sequence shown here is derived from an EMBL/GenBank/DDBJ whole genome shotgun (WGS) entry which is preliminary data.</text>
</comment>
<feature type="transmembrane region" description="Helical" evidence="7">
    <location>
        <begin position="26"/>
        <end position="46"/>
    </location>
</feature>
<feature type="transmembrane region" description="Helical" evidence="7">
    <location>
        <begin position="140"/>
        <end position="159"/>
    </location>
</feature>
<evidence type="ECO:0000313" key="9">
    <source>
        <dbReference type="Proteomes" id="UP001499924"/>
    </source>
</evidence>
<name>A0ABP6P9N1_9ACTN</name>
<feature type="transmembrane region" description="Helical" evidence="7">
    <location>
        <begin position="58"/>
        <end position="83"/>
    </location>
</feature>
<accession>A0ABP6P9N1</accession>
<dbReference type="RefSeq" id="WP_344689424.1">
    <property type="nucleotide sequence ID" value="NZ_BAAAVV010000006.1"/>
</dbReference>
<feature type="transmembrane region" description="Helical" evidence="7">
    <location>
        <begin position="446"/>
        <end position="465"/>
    </location>
</feature>
<feature type="transmembrane region" description="Helical" evidence="7">
    <location>
        <begin position="179"/>
        <end position="212"/>
    </location>
</feature>
<dbReference type="Pfam" id="PF01943">
    <property type="entry name" value="Polysacc_synt"/>
    <property type="match status" value="1"/>
</dbReference>
<dbReference type="InterPro" id="IPR050833">
    <property type="entry name" value="Poly_Biosynth_Transport"/>
</dbReference>
<evidence type="ECO:0000313" key="8">
    <source>
        <dbReference type="EMBL" id="GAA3172009.1"/>
    </source>
</evidence>
<evidence type="ECO:0000256" key="4">
    <source>
        <dbReference type="ARBA" id="ARBA00022989"/>
    </source>
</evidence>
<feature type="transmembrane region" description="Helical" evidence="7">
    <location>
        <begin position="412"/>
        <end position="434"/>
    </location>
</feature>
<evidence type="ECO:0000256" key="3">
    <source>
        <dbReference type="ARBA" id="ARBA00022692"/>
    </source>
</evidence>
<feature type="transmembrane region" description="Helical" evidence="7">
    <location>
        <begin position="318"/>
        <end position="341"/>
    </location>
</feature>
<reference evidence="9" key="1">
    <citation type="journal article" date="2019" name="Int. J. Syst. Evol. Microbiol.">
        <title>The Global Catalogue of Microorganisms (GCM) 10K type strain sequencing project: providing services to taxonomists for standard genome sequencing and annotation.</title>
        <authorList>
            <consortium name="The Broad Institute Genomics Platform"/>
            <consortium name="The Broad Institute Genome Sequencing Center for Infectious Disease"/>
            <person name="Wu L."/>
            <person name="Ma J."/>
        </authorList>
    </citation>
    <scope>NUCLEOTIDE SEQUENCE [LARGE SCALE GENOMIC DNA]</scope>
    <source>
        <strain evidence="9">JCM 15614</strain>
    </source>
</reference>
<feature type="transmembrane region" description="Helical" evidence="7">
    <location>
        <begin position="103"/>
        <end position="128"/>
    </location>
</feature>
<protein>
    <recommendedName>
        <fullName evidence="10">Membrane protein involved in the export of O-antigen and teichoic acid</fullName>
    </recommendedName>
</protein>
<gene>
    <name evidence="8" type="ORF">GCM10010531_26800</name>
</gene>
<dbReference type="PANTHER" id="PTHR30250:SF27">
    <property type="entry name" value="POLYSACCHARIDE BIOSYNTHESIS PROTEIN"/>
    <property type="match status" value="1"/>
</dbReference>
<feature type="transmembrane region" description="Helical" evidence="7">
    <location>
        <begin position="353"/>
        <end position="373"/>
    </location>
</feature>
<evidence type="ECO:0000256" key="1">
    <source>
        <dbReference type="ARBA" id="ARBA00004651"/>
    </source>
</evidence>
<dbReference type="Proteomes" id="UP001499924">
    <property type="component" value="Unassembled WGS sequence"/>
</dbReference>
<organism evidence="8 9">
    <name type="scientific">Blastococcus jejuensis</name>
    <dbReference type="NCBI Taxonomy" id="351224"/>
    <lineage>
        <taxon>Bacteria</taxon>
        <taxon>Bacillati</taxon>
        <taxon>Actinomycetota</taxon>
        <taxon>Actinomycetes</taxon>
        <taxon>Geodermatophilales</taxon>
        <taxon>Geodermatophilaceae</taxon>
        <taxon>Blastococcus</taxon>
    </lineage>
</organism>
<proteinExistence type="predicted"/>
<evidence type="ECO:0000256" key="6">
    <source>
        <dbReference type="SAM" id="MobiDB-lite"/>
    </source>
</evidence>
<keyword evidence="9" id="KW-1185">Reference proteome</keyword>
<dbReference type="PANTHER" id="PTHR30250">
    <property type="entry name" value="PST FAMILY PREDICTED COLANIC ACID TRANSPORTER"/>
    <property type="match status" value="1"/>
</dbReference>
<comment type="subcellular location">
    <subcellularLocation>
        <location evidence="1">Cell membrane</location>
        <topology evidence="1">Multi-pass membrane protein</topology>
    </subcellularLocation>
</comment>
<feature type="transmembrane region" description="Helical" evidence="7">
    <location>
        <begin position="385"/>
        <end position="406"/>
    </location>
</feature>
<keyword evidence="5 7" id="KW-0472">Membrane</keyword>
<dbReference type="EMBL" id="BAAAVV010000006">
    <property type="protein sequence ID" value="GAA3172009.1"/>
    <property type="molecule type" value="Genomic_DNA"/>
</dbReference>
<feature type="region of interest" description="Disordered" evidence="6">
    <location>
        <begin position="504"/>
        <end position="524"/>
    </location>
</feature>
<feature type="transmembrane region" description="Helical" evidence="7">
    <location>
        <begin position="471"/>
        <end position="492"/>
    </location>
</feature>
<dbReference type="InterPro" id="IPR002797">
    <property type="entry name" value="Polysacc_synth"/>
</dbReference>
<evidence type="ECO:0000256" key="7">
    <source>
        <dbReference type="SAM" id="Phobius"/>
    </source>
</evidence>
<evidence type="ECO:0000256" key="5">
    <source>
        <dbReference type="ARBA" id="ARBA00023136"/>
    </source>
</evidence>
<keyword evidence="4 7" id="KW-1133">Transmembrane helix</keyword>
<evidence type="ECO:0000256" key="2">
    <source>
        <dbReference type="ARBA" id="ARBA00022475"/>
    </source>
</evidence>
<sequence length="524" mass="54102">MTRGTTEEHTPELPTADMPGIARGGLLNLAGAGISAATGVLLTVVVTRALSKDDAGIFFTLTSLFLLAETLACLGTGTGLVYFTARLRSLGRPELVRGFQRVGMLPVLMLSLAVAAGMALAASALAGVVGDSSADVRTAVLVMAVLLPVAALSDTVLAATRGHAAMRPTVVLDKVGRPLVQLALVAMALVSGSVAVVAGAWVLPWLVTAVLAGRWLSRLQRQLPASAQSSRRTWREFWLFTWPRAVNSLAQIALQRLDIVLITVLIGPAEAAVYTAATRFLVVGQLSSTAVSSAAQPRLAGLLAVDDRASAGAVYRSATAWIVLLTWPVYLLCAVFADAVLSLFGAGYDAGRTVVLVLAGAMLVATACGMVDMLLNMAGRTTMTLVNSVVAVAVMVGLDLVLIPSLGILGAAIGWGAAILVNNLLPLAQLMYLLRLHPFGRSTLTAAALAATCFGLLPAATRLLTGGDTTASLTAIALGVAVYAAACLRWHARLGLPTLSSLRPRASRPSPAGIPDRVTTGGRP</sequence>
<keyword evidence="3 7" id="KW-0812">Transmembrane</keyword>
<keyword evidence="2" id="KW-1003">Cell membrane</keyword>
<evidence type="ECO:0008006" key="10">
    <source>
        <dbReference type="Google" id="ProtNLM"/>
    </source>
</evidence>